<accession>E6X3K5</accession>
<dbReference type="SUPFAM" id="SSF50494">
    <property type="entry name" value="Trypsin-like serine proteases"/>
    <property type="match status" value="1"/>
</dbReference>
<protein>
    <submittedName>
        <fullName evidence="6">Peptidase S1 and S6 chymotrypsin/Hap</fullName>
    </submittedName>
</protein>
<dbReference type="Pfam" id="PF17815">
    <property type="entry name" value="PDZ_3"/>
    <property type="match status" value="1"/>
</dbReference>
<reference evidence="7" key="2">
    <citation type="submission" date="2011-01" db="EMBL/GenBank/DDBJ databases">
        <title>The complete genome of Nitratifractor salsuginis DSM 16511.</title>
        <authorList>
            <consortium name="US DOE Joint Genome Institute (JGI-PGF)"/>
            <person name="Lucas S."/>
            <person name="Copeland A."/>
            <person name="Lapidus A."/>
            <person name="Bruce D."/>
            <person name="Goodwin L."/>
            <person name="Pitluck S."/>
            <person name="Kyrpides N."/>
            <person name="Mavromatis K."/>
            <person name="Ivanova N."/>
            <person name="Mikhailova N."/>
            <person name="Zeytun A."/>
            <person name="Detter J.C."/>
            <person name="Tapia R."/>
            <person name="Han C."/>
            <person name="Land M."/>
            <person name="Hauser L."/>
            <person name="Markowitz V."/>
            <person name="Cheng J.-F."/>
            <person name="Hugenholtz P."/>
            <person name="Woyke T."/>
            <person name="Wu D."/>
            <person name="Tindall B."/>
            <person name="Schuetze A."/>
            <person name="Brambilla E."/>
            <person name="Klenk H.-P."/>
            <person name="Eisen J.A."/>
        </authorList>
    </citation>
    <scope>NUCLEOTIDE SEQUENCE [LARGE SCALE GENOMIC DNA]</scope>
    <source>
        <strain evidence="7">DSM 16511 / JCM 12458 / E9I37-1</strain>
    </source>
</reference>
<dbReference type="PANTHER" id="PTHR45980">
    <property type="match status" value="1"/>
</dbReference>
<keyword evidence="3" id="KW-0720">Serine protease</keyword>
<dbReference type="Gene3D" id="2.30.42.10">
    <property type="match status" value="1"/>
</dbReference>
<dbReference type="STRING" id="749222.Nitsa_1024"/>
<reference evidence="6 7" key="1">
    <citation type="journal article" date="2011" name="Stand. Genomic Sci.">
        <title>Complete genome sequence of Nitratifractor salsuginis type strain (E9I37-1).</title>
        <authorList>
            <person name="Anderson I."/>
            <person name="Sikorski J."/>
            <person name="Zeytun A."/>
            <person name="Nolan M."/>
            <person name="Lapidus A."/>
            <person name="Lucas S."/>
            <person name="Hammon N."/>
            <person name="Deshpande S."/>
            <person name="Cheng J.F."/>
            <person name="Tapia R."/>
            <person name="Han C."/>
            <person name="Goodwin L."/>
            <person name="Pitluck S."/>
            <person name="Liolios K."/>
            <person name="Pagani I."/>
            <person name="Ivanova N."/>
            <person name="Huntemann M."/>
            <person name="Mavromatis K."/>
            <person name="Ovchinikova G."/>
            <person name="Pati A."/>
            <person name="Chen A."/>
            <person name="Palaniappan K."/>
            <person name="Land M."/>
            <person name="Hauser L."/>
            <person name="Brambilla E.M."/>
            <person name="Ngatchou-Djao O.D."/>
            <person name="Rohde M."/>
            <person name="Tindall B.J."/>
            <person name="Goker M."/>
            <person name="Detter J.C."/>
            <person name="Woyke T."/>
            <person name="Bristow J."/>
            <person name="Eisen J.A."/>
            <person name="Markowitz V."/>
            <person name="Hugenholtz P."/>
            <person name="Klenk H.P."/>
            <person name="Kyrpides N.C."/>
        </authorList>
    </citation>
    <scope>NUCLEOTIDE SEQUENCE [LARGE SCALE GENOMIC DNA]</scope>
    <source>
        <strain evidence="7">DSM 16511 / JCM 12458 / E9I37-1</strain>
    </source>
</reference>
<keyword evidence="7" id="KW-1185">Reference proteome</keyword>
<dbReference type="InterPro" id="IPR046449">
    <property type="entry name" value="DEGP_PDZ_sf"/>
</dbReference>
<dbReference type="SUPFAM" id="SSF50156">
    <property type="entry name" value="PDZ domain-like"/>
    <property type="match status" value="1"/>
</dbReference>
<dbReference type="OrthoDB" id="9758917at2"/>
<evidence type="ECO:0000313" key="7">
    <source>
        <dbReference type="Proteomes" id="UP000008633"/>
    </source>
</evidence>
<evidence type="ECO:0000259" key="5">
    <source>
        <dbReference type="PROSITE" id="PS50106"/>
    </source>
</evidence>
<dbReference type="Proteomes" id="UP000008633">
    <property type="component" value="Chromosome"/>
</dbReference>
<dbReference type="GO" id="GO:0004252">
    <property type="term" value="F:serine-type endopeptidase activity"/>
    <property type="evidence" value="ECO:0007669"/>
    <property type="project" value="InterPro"/>
</dbReference>
<dbReference type="InterPro" id="IPR009003">
    <property type="entry name" value="Peptidase_S1_PA"/>
</dbReference>
<dbReference type="RefSeq" id="WP_013553975.1">
    <property type="nucleotide sequence ID" value="NC_014935.1"/>
</dbReference>
<feature type="chain" id="PRO_5003214850" evidence="4">
    <location>
        <begin position="18"/>
        <end position="489"/>
    </location>
</feature>
<dbReference type="Gene3D" id="2.40.10.120">
    <property type="match status" value="1"/>
</dbReference>
<gene>
    <name evidence="6" type="ordered locus">Nitsa_1024</name>
</gene>
<dbReference type="EMBL" id="CP002452">
    <property type="protein sequence ID" value="ADV46282.1"/>
    <property type="molecule type" value="Genomic_DNA"/>
</dbReference>
<evidence type="ECO:0000256" key="1">
    <source>
        <dbReference type="ARBA" id="ARBA00022670"/>
    </source>
</evidence>
<dbReference type="Pfam" id="PF13365">
    <property type="entry name" value="Trypsin_2"/>
    <property type="match status" value="1"/>
</dbReference>
<sequence>MRFIFLILLIGSSFLSAQKLSEEQLRAAIVKVYTVVKNPNYSFPWSSSIHQVSGSGSIIEGQRILTNAHVVANRTFIEVQRYGERHRYIAHVEAVSHQLDLALLKVDDPHFFDGIKPLELGDLPQIEQKVSVYGFPMGGDTLSVTAGVVSRIEHQRYVHSGENFLAIQIDAAVNPGNSGGPAISDGKIVGVVMEGIQKAQSISYLVPTVMVRHFLTDLKDGHLDGVPAFAALTQATENPTLKKHYGLSPRQGGVLVDKLIPTGGLKGILKKGDVITAIDGHPIQEDATVAFRSHEFTNYEYYVQLHQLGEKVRLDLIRKGKKLHVEAPLRKKADDLLLVGTYRYDRMPRYAILGGYVFSPLTRNLAVRVARSRIDLIPFVEDFVHKDRKEVVLLLRVLPSALSRGNYSYSYWPIESINGQKIVDFNDFYRKLTRSKDRIIVLKNKMGEEVDIDRALALKMQPSILRRYNIEYDRSPDLRREKETGKSAR</sequence>
<keyword evidence="1" id="KW-0645">Protease</keyword>
<dbReference type="AlphaFoldDB" id="E6X3K5"/>
<evidence type="ECO:0000256" key="4">
    <source>
        <dbReference type="SAM" id="SignalP"/>
    </source>
</evidence>
<dbReference type="InterPro" id="IPR001940">
    <property type="entry name" value="Peptidase_S1C"/>
</dbReference>
<dbReference type="KEGG" id="nsa:Nitsa_1024"/>
<dbReference type="PRINTS" id="PR00834">
    <property type="entry name" value="PROTEASES2C"/>
</dbReference>
<dbReference type="InterPro" id="IPR041517">
    <property type="entry name" value="DEGP_PDZ"/>
</dbReference>
<dbReference type="InterPro" id="IPR001478">
    <property type="entry name" value="PDZ"/>
</dbReference>
<organism evidence="6 7">
    <name type="scientific">Nitratifractor salsuginis (strain DSM 16511 / JCM 12458 / E9I37-1)</name>
    <dbReference type="NCBI Taxonomy" id="749222"/>
    <lineage>
        <taxon>Bacteria</taxon>
        <taxon>Pseudomonadati</taxon>
        <taxon>Campylobacterota</taxon>
        <taxon>Epsilonproteobacteria</taxon>
        <taxon>Campylobacterales</taxon>
        <taxon>Sulfurovaceae</taxon>
        <taxon>Nitratifractor</taxon>
    </lineage>
</organism>
<proteinExistence type="predicted"/>
<dbReference type="HOGENOM" id="CLU_020120_10_0_7"/>
<evidence type="ECO:0000256" key="3">
    <source>
        <dbReference type="ARBA" id="ARBA00022825"/>
    </source>
</evidence>
<dbReference type="eggNOG" id="COG0265">
    <property type="taxonomic scope" value="Bacteria"/>
</dbReference>
<evidence type="ECO:0000256" key="2">
    <source>
        <dbReference type="ARBA" id="ARBA00022801"/>
    </source>
</evidence>
<dbReference type="InterPro" id="IPR036034">
    <property type="entry name" value="PDZ_sf"/>
</dbReference>
<keyword evidence="4" id="KW-0732">Signal</keyword>
<feature type="domain" description="PDZ" evidence="5">
    <location>
        <begin position="229"/>
        <end position="320"/>
    </location>
</feature>
<dbReference type="GO" id="GO:0006508">
    <property type="term" value="P:proteolysis"/>
    <property type="evidence" value="ECO:0007669"/>
    <property type="project" value="UniProtKB-KW"/>
</dbReference>
<evidence type="ECO:0000313" key="6">
    <source>
        <dbReference type="EMBL" id="ADV46282.1"/>
    </source>
</evidence>
<name>E6X3K5_NITSE</name>
<dbReference type="PROSITE" id="PS50106">
    <property type="entry name" value="PDZ"/>
    <property type="match status" value="1"/>
</dbReference>
<dbReference type="PANTHER" id="PTHR45980:SF9">
    <property type="entry name" value="PROTEASE DO-LIKE 10, MITOCHONDRIAL-RELATED"/>
    <property type="match status" value="1"/>
</dbReference>
<dbReference type="Gene3D" id="3.20.190.20">
    <property type="match status" value="1"/>
</dbReference>
<feature type="signal peptide" evidence="4">
    <location>
        <begin position="1"/>
        <end position="17"/>
    </location>
</feature>
<keyword evidence="2" id="KW-0378">Hydrolase</keyword>